<dbReference type="EMBL" id="CAJMWT010002138">
    <property type="protein sequence ID" value="CAE6433867.1"/>
    <property type="molecule type" value="Genomic_DNA"/>
</dbReference>
<organism evidence="2 3">
    <name type="scientific">Rhizoctonia solani</name>
    <dbReference type="NCBI Taxonomy" id="456999"/>
    <lineage>
        <taxon>Eukaryota</taxon>
        <taxon>Fungi</taxon>
        <taxon>Dikarya</taxon>
        <taxon>Basidiomycota</taxon>
        <taxon>Agaricomycotina</taxon>
        <taxon>Agaricomycetes</taxon>
        <taxon>Cantharellales</taxon>
        <taxon>Ceratobasidiaceae</taxon>
        <taxon>Rhizoctonia</taxon>
    </lineage>
</organism>
<feature type="transmembrane region" description="Helical" evidence="1">
    <location>
        <begin position="21"/>
        <end position="50"/>
    </location>
</feature>
<keyword evidence="1" id="KW-0812">Transmembrane</keyword>
<reference evidence="2" key="1">
    <citation type="submission" date="2021-01" db="EMBL/GenBank/DDBJ databases">
        <authorList>
            <person name="Kaushik A."/>
        </authorList>
    </citation>
    <scope>NUCLEOTIDE SEQUENCE</scope>
    <source>
        <strain evidence="2">AG2-2IIIB</strain>
    </source>
</reference>
<dbReference type="Proteomes" id="UP000663843">
    <property type="component" value="Unassembled WGS sequence"/>
</dbReference>
<accession>A0A8H2XVB0</accession>
<gene>
    <name evidence="2" type="ORF">RDB_LOCUS67335</name>
</gene>
<keyword evidence="1" id="KW-0472">Membrane</keyword>
<name>A0A8H2XVB0_9AGAM</name>
<evidence type="ECO:0000313" key="3">
    <source>
        <dbReference type="Proteomes" id="UP000663843"/>
    </source>
</evidence>
<feature type="transmembrane region" description="Helical" evidence="1">
    <location>
        <begin position="56"/>
        <end position="78"/>
    </location>
</feature>
<keyword evidence="1" id="KW-1133">Transmembrane helix</keyword>
<protein>
    <submittedName>
        <fullName evidence="2">Uncharacterized protein</fullName>
    </submittedName>
</protein>
<evidence type="ECO:0000256" key="1">
    <source>
        <dbReference type="SAM" id="Phobius"/>
    </source>
</evidence>
<evidence type="ECO:0000313" key="2">
    <source>
        <dbReference type="EMBL" id="CAE6433867.1"/>
    </source>
</evidence>
<proteinExistence type="predicted"/>
<dbReference type="AlphaFoldDB" id="A0A8H2XVB0"/>
<comment type="caution">
    <text evidence="2">The sequence shown here is derived from an EMBL/GenBank/DDBJ whole genome shotgun (WGS) entry which is preliminary data.</text>
</comment>
<sequence>MTAITIIYLIRQQRECSAYNCVLVTIWNMLWLAAIPPMIAMIALVFAVYVFNSGGWGTFIYDISSKLFVLSLLIALAGREHAANKLKRVTHMEFDPVSKDSLGQSSG</sequence>